<keyword evidence="3" id="KW-1185">Reference proteome</keyword>
<dbReference type="InterPro" id="IPR048136">
    <property type="entry name" value="STM3941-like"/>
</dbReference>
<evidence type="ECO:0000313" key="2">
    <source>
        <dbReference type="EMBL" id="GBG96801.1"/>
    </source>
</evidence>
<reference evidence="2 3" key="1">
    <citation type="journal article" date="2018" name="Genome Announc.">
        <title>Draft Genome Sequence of Lactococcus sp. Strain NtB2 (JCM 32569), Isolated from the Gut of the Higher Termite Nasutitermes takasagoensis.</title>
        <authorList>
            <person name="Noda S."/>
            <person name="Aihara C."/>
            <person name="Yuki M."/>
            <person name="Ohkuma M."/>
        </authorList>
    </citation>
    <scope>NUCLEOTIDE SEQUENCE [LARGE SCALE GENOMIC DNA]</scope>
    <source>
        <strain evidence="2 3">NtB2</strain>
    </source>
</reference>
<evidence type="ECO:0000256" key="1">
    <source>
        <dbReference type="SAM" id="Phobius"/>
    </source>
</evidence>
<evidence type="ECO:0000313" key="3">
    <source>
        <dbReference type="Proteomes" id="UP000245021"/>
    </source>
</evidence>
<keyword evidence="1" id="KW-0472">Membrane</keyword>
<dbReference type="NCBIfam" id="NF041635">
    <property type="entry name" value="STM3941_fam"/>
    <property type="match status" value="1"/>
</dbReference>
<keyword evidence="1" id="KW-0812">Transmembrane</keyword>
<accession>A0A2R5HK27</accession>
<dbReference type="Proteomes" id="UP000245021">
    <property type="component" value="Unassembled WGS sequence"/>
</dbReference>
<gene>
    <name evidence="2" type="ORF">NtB2_00925</name>
</gene>
<feature type="transmembrane region" description="Helical" evidence="1">
    <location>
        <begin position="31"/>
        <end position="49"/>
    </location>
</feature>
<sequence>MTEIIKIRYGLLRAFIYTVLLIIIAFNVPTIVGLILLLLAIVYFIVSLVHSRKVLLAIQPEGLVVWPDDRKSFGPIAWSDVTDIQLVKRVENPLDMKSYLCVDVKDREQYLKEESAADMLMAVNSLQAKHAMGSEQTVILLDISNASQNKKEILRLCREEWKKKQ</sequence>
<feature type="transmembrane region" description="Helical" evidence="1">
    <location>
        <begin position="7"/>
        <end position="25"/>
    </location>
</feature>
<organism evidence="2 3">
    <name type="scientific">Lactococcus termiticola</name>
    <dbReference type="NCBI Taxonomy" id="2169526"/>
    <lineage>
        <taxon>Bacteria</taxon>
        <taxon>Bacillati</taxon>
        <taxon>Bacillota</taxon>
        <taxon>Bacilli</taxon>
        <taxon>Lactobacillales</taxon>
        <taxon>Streptococcaceae</taxon>
        <taxon>Lactococcus</taxon>
    </lineage>
</organism>
<comment type="caution">
    <text evidence="2">The sequence shown here is derived from an EMBL/GenBank/DDBJ whole genome shotgun (WGS) entry which is preliminary data.</text>
</comment>
<name>A0A2R5HK27_9LACT</name>
<dbReference type="EMBL" id="BFFO01000005">
    <property type="protein sequence ID" value="GBG96801.1"/>
    <property type="molecule type" value="Genomic_DNA"/>
</dbReference>
<dbReference type="RefSeq" id="WP_109245771.1">
    <property type="nucleotide sequence ID" value="NZ_BFFO01000005.1"/>
</dbReference>
<proteinExistence type="predicted"/>
<dbReference type="AlphaFoldDB" id="A0A2R5HK27"/>
<keyword evidence="1" id="KW-1133">Transmembrane helix</keyword>
<protein>
    <submittedName>
        <fullName evidence="2">Uncharacterized protein</fullName>
    </submittedName>
</protein>